<gene>
    <name evidence="2" type="ORF">OSO01_20640</name>
</gene>
<evidence type="ECO:0000259" key="1">
    <source>
        <dbReference type="Pfam" id="PF12867"/>
    </source>
</evidence>
<evidence type="ECO:0000313" key="2">
    <source>
        <dbReference type="EMBL" id="GEN87325.1"/>
    </source>
</evidence>
<dbReference type="RefSeq" id="WP_147210300.1">
    <property type="nucleotide sequence ID" value="NZ_BJYM01000007.1"/>
</dbReference>
<comment type="caution">
    <text evidence="2">The sequence shown here is derived from an EMBL/GenBank/DDBJ whole genome shotgun (WGS) entry which is preliminary data.</text>
</comment>
<feature type="domain" description="DinB-like" evidence="1">
    <location>
        <begin position="11"/>
        <end position="145"/>
    </location>
</feature>
<reference evidence="2 3" key="1">
    <citation type="submission" date="2019-07" db="EMBL/GenBank/DDBJ databases">
        <title>Whole genome shotgun sequence of Oceanobacillus sojae NBRC 105379.</title>
        <authorList>
            <person name="Hosoyama A."/>
            <person name="Uohara A."/>
            <person name="Ohji S."/>
            <person name="Ichikawa N."/>
        </authorList>
    </citation>
    <scope>NUCLEOTIDE SEQUENCE [LARGE SCALE GENOMIC DNA]</scope>
    <source>
        <strain evidence="2 3">NBRC 105379</strain>
    </source>
</reference>
<dbReference type="SUPFAM" id="SSF109854">
    <property type="entry name" value="DinB/YfiT-like putative metalloenzymes"/>
    <property type="match status" value="1"/>
</dbReference>
<dbReference type="Gene3D" id="1.20.120.450">
    <property type="entry name" value="dinb family like domain"/>
    <property type="match status" value="1"/>
</dbReference>
<sequence length="156" mass="18212">MTNEQEVLFNQLSAYRADVLTAVEGISSEQAEVIPGNFNNNIRWNLGHIYLDQFLWIEALTKETSEATRYFNKWFGFGTSPEDFTSETPAFEQLVSLLREQPDVIKKQYKDRLTEEFAPIDMGMYTVEQVLIRTIFHEGMHLQAIMDIKKCIRQHD</sequence>
<dbReference type="Proteomes" id="UP000321558">
    <property type="component" value="Unassembled WGS sequence"/>
</dbReference>
<dbReference type="Pfam" id="PF12867">
    <property type="entry name" value="DinB_2"/>
    <property type="match status" value="1"/>
</dbReference>
<dbReference type="STRING" id="582851.GCA_900162665_01288"/>
<name>A0A511ZIR9_9BACI</name>
<dbReference type="InterPro" id="IPR034660">
    <property type="entry name" value="DinB/YfiT-like"/>
</dbReference>
<accession>A0A511ZIR9</accession>
<keyword evidence="3" id="KW-1185">Reference proteome</keyword>
<dbReference type="EMBL" id="BJYM01000007">
    <property type="protein sequence ID" value="GEN87325.1"/>
    <property type="molecule type" value="Genomic_DNA"/>
</dbReference>
<proteinExistence type="predicted"/>
<protein>
    <recommendedName>
        <fullName evidence="1">DinB-like domain-containing protein</fullName>
    </recommendedName>
</protein>
<evidence type="ECO:0000313" key="3">
    <source>
        <dbReference type="Proteomes" id="UP000321558"/>
    </source>
</evidence>
<organism evidence="2 3">
    <name type="scientific">Oceanobacillus sojae</name>
    <dbReference type="NCBI Taxonomy" id="582851"/>
    <lineage>
        <taxon>Bacteria</taxon>
        <taxon>Bacillati</taxon>
        <taxon>Bacillota</taxon>
        <taxon>Bacilli</taxon>
        <taxon>Bacillales</taxon>
        <taxon>Bacillaceae</taxon>
        <taxon>Oceanobacillus</taxon>
    </lineage>
</organism>
<dbReference type="OrthoDB" id="4295522at2"/>
<dbReference type="AlphaFoldDB" id="A0A511ZIR9"/>
<dbReference type="InterPro" id="IPR024775">
    <property type="entry name" value="DinB-like"/>
</dbReference>